<accession>A0A5C2RSH5</accession>
<protein>
    <submittedName>
        <fullName evidence="2">Uncharacterized protein</fullName>
    </submittedName>
</protein>
<dbReference type="EMBL" id="ML122321">
    <property type="protein sequence ID" value="RPD53465.1"/>
    <property type="molecule type" value="Genomic_DNA"/>
</dbReference>
<sequence length="144" mass="15145">MISGPYIVLAACLLVIACSGAAVPVGREAPVDDAPDVVSSSNSTQVALDSASFVACKGPINGVKECEELTIAFNKCHSLKGYWLDNVITQISTGECTNCEGYDDYACKNVLADFGPSATQTVDDGIGDWGEKISSFKCFFQCPS</sequence>
<evidence type="ECO:0000313" key="3">
    <source>
        <dbReference type="Proteomes" id="UP000313359"/>
    </source>
</evidence>
<dbReference type="AlphaFoldDB" id="A0A5C2RSH5"/>
<reference evidence="2" key="1">
    <citation type="journal article" date="2018" name="Genome Biol. Evol.">
        <title>Genomics and development of Lentinus tigrinus, a white-rot wood-decaying mushroom with dimorphic fruiting bodies.</title>
        <authorList>
            <person name="Wu B."/>
            <person name="Xu Z."/>
            <person name="Knudson A."/>
            <person name="Carlson A."/>
            <person name="Chen N."/>
            <person name="Kovaka S."/>
            <person name="LaButti K."/>
            <person name="Lipzen A."/>
            <person name="Pennachio C."/>
            <person name="Riley R."/>
            <person name="Schakwitz W."/>
            <person name="Umezawa K."/>
            <person name="Ohm R.A."/>
            <person name="Grigoriev I.V."/>
            <person name="Nagy L.G."/>
            <person name="Gibbons J."/>
            <person name="Hibbett D."/>
        </authorList>
    </citation>
    <scope>NUCLEOTIDE SEQUENCE [LARGE SCALE GENOMIC DNA]</scope>
    <source>
        <strain evidence="2">ALCF2SS1-6</strain>
    </source>
</reference>
<keyword evidence="3" id="KW-1185">Reference proteome</keyword>
<name>A0A5C2RSH5_9APHY</name>
<organism evidence="2 3">
    <name type="scientific">Lentinus tigrinus ALCF2SS1-6</name>
    <dbReference type="NCBI Taxonomy" id="1328759"/>
    <lineage>
        <taxon>Eukaryota</taxon>
        <taxon>Fungi</taxon>
        <taxon>Dikarya</taxon>
        <taxon>Basidiomycota</taxon>
        <taxon>Agaricomycotina</taxon>
        <taxon>Agaricomycetes</taxon>
        <taxon>Polyporales</taxon>
        <taxon>Polyporaceae</taxon>
        <taxon>Lentinus</taxon>
    </lineage>
</organism>
<feature type="chain" id="PRO_5022966577" evidence="1">
    <location>
        <begin position="23"/>
        <end position="144"/>
    </location>
</feature>
<feature type="signal peptide" evidence="1">
    <location>
        <begin position="1"/>
        <end position="22"/>
    </location>
</feature>
<evidence type="ECO:0000256" key="1">
    <source>
        <dbReference type="SAM" id="SignalP"/>
    </source>
</evidence>
<evidence type="ECO:0000313" key="2">
    <source>
        <dbReference type="EMBL" id="RPD53465.1"/>
    </source>
</evidence>
<dbReference type="Proteomes" id="UP000313359">
    <property type="component" value="Unassembled WGS sequence"/>
</dbReference>
<gene>
    <name evidence="2" type="ORF">L227DRAFT_398755</name>
</gene>
<proteinExistence type="predicted"/>
<keyword evidence="1" id="KW-0732">Signal</keyword>